<dbReference type="InterPro" id="IPR039726">
    <property type="entry name" value="Prp40-like"/>
</dbReference>
<protein>
    <recommendedName>
        <fullName evidence="1">WW domain-containing protein</fullName>
    </recommendedName>
</protein>
<dbReference type="Gramene" id="TraesROB_scaffold_001029_01G000300.1">
    <property type="protein sequence ID" value="TraesROB_scaffold_001029_01G000300.1"/>
    <property type="gene ID" value="TraesROB_scaffold_001029_01G000300"/>
</dbReference>
<dbReference type="SMR" id="A0A3B6HYJ9"/>
<dbReference type="PANTHER" id="PTHR11864:SF0">
    <property type="entry name" value="PRP40 PRE-MRNA PROCESSING FACTOR 40 HOMOLOG A (YEAST)"/>
    <property type="match status" value="1"/>
</dbReference>
<dbReference type="SUPFAM" id="SSF51045">
    <property type="entry name" value="WW domain"/>
    <property type="match status" value="2"/>
</dbReference>
<evidence type="ECO:0000313" key="3">
    <source>
        <dbReference type="Proteomes" id="UP000019116"/>
    </source>
</evidence>
<dbReference type="Gramene" id="TraesNOR4A03G02147550.1">
    <property type="protein sequence ID" value="TraesNOR4A03G02147550.1"/>
    <property type="gene ID" value="TraesNOR4A03G02147550"/>
</dbReference>
<dbReference type="Gramene" id="TraesSTA4A03G02122050.1">
    <property type="protein sequence ID" value="TraesSTA4A03G02122050.1"/>
    <property type="gene ID" value="TraesSTA4A03G02122050"/>
</dbReference>
<organism evidence="2">
    <name type="scientific">Triticum aestivum</name>
    <name type="common">Wheat</name>
    <dbReference type="NCBI Taxonomy" id="4565"/>
    <lineage>
        <taxon>Eukaryota</taxon>
        <taxon>Viridiplantae</taxon>
        <taxon>Streptophyta</taxon>
        <taxon>Embryophyta</taxon>
        <taxon>Tracheophyta</taxon>
        <taxon>Spermatophyta</taxon>
        <taxon>Magnoliopsida</taxon>
        <taxon>Liliopsida</taxon>
        <taxon>Poales</taxon>
        <taxon>Poaceae</taxon>
        <taxon>BOP clade</taxon>
        <taxon>Pooideae</taxon>
        <taxon>Triticodae</taxon>
        <taxon>Triticeae</taxon>
        <taxon>Triticinae</taxon>
        <taxon>Triticum</taxon>
    </lineage>
</organism>
<dbReference type="PROSITE" id="PS01159">
    <property type="entry name" value="WW_DOMAIN_1"/>
    <property type="match status" value="2"/>
</dbReference>
<dbReference type="SMART" id="SM00456">
    <property type="entry name" value="WW"/>
    <property type="match status" value="2"/>
</dbReference>
<dbReference type="InterPro" id="IPR036020">
    <property type="entry name" value="WW_dom_sf"/>
</dbReference>
<gene>
    <name evidence="2" type="primary">LOC123086812</name>
</gene>
<dbReference type="Gramene" id="TraesCLE_scaffold_048636_01G000300.1">
    <property type="protein sequence ID" value="TraesCLE_scaffold_048636_01G000300.1"/>
    <property type="gene ID" value="TraesCLE_scaffold_048636_01G000300"/>
</dbReference>
<dbReference type="GeneID" id="123086812"/>
<dbReference type="Pfam" id="PF00397">
    <property type="entry name" value="WW"/>
    <property type="match status" value="2"/>
</dbReference>
<dbReference type="Gramene" id="TraesCAD_scaffold_021577_01G000300.1">
    <property type="protein sequence ID" value="TraesCAD_scaffold_021577_01G000300.1"/>
    <property type="gene ID" value="TraesCAD_scaffold_021577_01G000300"/>
</dbReference>
<feature type="domain" description="WW" evidence="1">
    <location>
        <begin position="141"/>
        <end position="174"/>
    </location>
</feature>
<dbReference type="Gene3D" id="2.20.70.10">
    <property type="match status" value="2"/>
</dbReference>
<dbReference type="STRING" id="4565.A0A3B6HYJ9"/>
<dbReference type="RefSeq" id="XP_044364560.1">
    <property type="nucleotide sequence ID" value="XM_044508625.1"/>
</dbReference>
<keyword evidence="3" id="KW-1185">Reference proteome</keyword>
<reference evidence="2" key="1">
    <citation type="submission" date="2018-08" db="EMBL/GenBank/DDBJ databases">
        <authorList>
            <person name="Rossello M."/>
        </authorList>
    </citation>
    <scope>NUCLEOTIDE SEQUENCE [LARGE SCALE GENOMIC DNA]</scope>
    <source>
        <strain evidence="2">cv. Chinese Spring</strain>
    </source>
</reference>
<dbReference type="PANTHER" id="PTHR11864">
    <property type="entry name" value="PRE-MRNA-PROCESSING PROTEIN PRP40"/>
    <property type="match status" value="1"/>
</dbReference>
<sequence>MQPLRQPFQLVDQDMPEANMGMSEQMPHFPQLGHHMPHSGLVLPAPRAVLPGGYMPNMGAPMQPPFYTYQQMWVPVLVHPLGSTQHHTMSPWLPSVSSSDPSPLDWQEHFSHEGKKYYYNMRTKQSSWYKPVELMTPLERADATTAWNEYTTDEGRKYYHNRVTKKSQWTIPEELKIARELAEKASSQRPDQDAQTTAGAYVGSSYAASSTHDAMAVVSERIDQELRI</sequence>
<dbReference type="GO" id="GO:0045292">
    <property type="term" value="P:mRNA cis splicing, via spliceosome"/>
    <property type="evidence" value="ECO:0007669"/>
    <property type="project" value="InterPro"/>
</dbReference>
<dbReference type="Gramene" id="TraesMAC4A03G02124570.1">
    <property type="protein sequence ID" value="TraesMAC4A03G02124570.1"/>
    <property type="gene ID" value="TraesMAC4A03G02124570"/>
</dbReference>
<dbReference type="Gramene" id="TraesCS4A02G233200.1">
    <property type="protein sequence ID" value="TraesCS4A02G233200.1"/>
    <property type="gene ID" value="TraesCS4A02G233200"/>
</dbReference>
<name>A0A3B6HYJ9_WHEAT</name>
<accession>A0A3B6HYJ9</accession>
<reference evidence="2" key="2">
    <citation type="submission" date="2018-10" db="UniProtKB">
        <authorList>
            <consortium name="EnsemblPlants"/>
        </authorList>
    </citation>
    <scope>IDENTIFICATION</scope>
</reference>
<proteinExistence type="predicted"/>
<dbReference type="Proteomes" id="UP000019116">
    <property type="component" value="Chromosome 4A"/>
</dbReference>
<evidence type="ECO:0000259" key="1">
    <source>
        <dbReference type="PROSITE" id="PS50020"/>
    </source>
</evidence>
<dbReference type="Gramene" id="TraesSYM4A03G02153040.1">
    <property type="protein sequence ID" value="TraesSYM4A03G02153040.1"/>
    <property type="gene ID" value="TraesSYM4A03G02153040"/>
</dbReference>
<dbReference type="Gramene" id="TraesLAC4A03G02079000.1">
    <property type="protein sequence ID" value="TraesLAC4A03G02079000.1"/>
    <property type="gene ID" value="TraesLAC4A03G02079000"/>
</dbReference>
<dbReference type="OMA" id="WYKPVEL"/>
<dbReference type="Gramene" id="TraesCS4A03G0617200.1">
    <property type="protein sequence ID" value="TraesCS4A03G0617200.1.CDS"/>
    <property type="gene ID" value="TraesCS4A03G0617200"/>
</dbReference>
<feature type="domain" description="WW" evidence="1">
    <location>
        <begin position="100"/>
        <end position="133"/>
    </location>
</feature>
<dbReference type="Gramene" id="TraesPARA_EIv1.0_1248500.1">
    <property type="protein sequence ID" value="TraesPARA_EIv1.0_1248500.1.CDS"/>
    <property type="gene ID" value="TraesPARA_EIv1.0_1248500"/>
</dbReference>
<dbReference type="InterPro" id="IPR001202">
    <property type="entry name" value="WW_dom"/>
</dbReference>
<dbReference type="Gramene" id="TraesWEE_scaffold_023914_01G000300.1">
    <property type="protein sequence ID" value="TraesWEE_scaffold_023914_01G000300.1"/>
    <property type="gene ID" value="TraesWEE_scaffold_023914_01G000300"/>
</dbReference>
<evidence type="ECO:0000313" key="2">
    <source>
        <dbReference type="EnsemblPlants" id="TraesCS4A02G233200.1"/>
    </source>
</evidence>
<dbReference type="OrthoDB" id="628398at2759"/>
<dbReference type="EnsemblPlants" id="TraesCS4A02G233200.1">
    <property type="protein sequence ID" value="TraesCS4A02G233200.1"/>
    <property type="gene ID" value="TraesCS4A02G233200"/>
</dbReference>
<dbReference type="CDD" id="cd00201">
    <property type="entry name" value="WW"/>
    <property type="match status" value="2"/>
</dbReference>
<dbReference type="Gramene" id="TraesLDM4A03G02124070.1">
    <property type="protein sequence ID" value="TraesLDM4A03G02124070.1"/>
    <property type="gene ID" value="TraesLDM4A03G02124070"/>
</dbReference>
<dbReference type="Gramene" id="TraesRN4B0100196100.1">
    <property type="protein sequence ID" value="TraesRN4B0100196100.1"/>
    <property type="gene ID" value="TraesRN4B0100196100"/>
</dbReference>
<dbReference type="PROSITE" id="PS50020">
    <property type="entry name" value="WW_DOMAIN_2"/>
    <property type="match status" value="2"/>
</dbReference>
<dbReference type="Gramene" id="TraesARI4A03G02163120.1">
    <property type="protein sequence ID" value="TraesARI4A03G02163120.1"/>
    <property type="gene ID" value="TraesARI4A03G02163120"/>
</dbReference>
<dbReference type="AlphaFoldDB" id="A0A3B6HYJ9"/>